<proteinExistence type="predicted"/>
<protein>
    <submittedName>
        <fullName evidence="2">Uncharacterized protein</fullName>
    </submittedName>
</protein>
<evidence type="ECO:0000313" key="2">
    <source>
        <dbReference type="EMBL" id="KXT11926.1"/>
    </source>
</evidence>
<evidence type="ECO:0000256" key="1">
    <source>
        <dbReference type="SAM" id="MobiDB-lite"/>
    </source>
</evidence>
<evidence type="ECO:0000313" key="3">
    <source>
        <dbReference type="Proteomes" id="UP000073492"/>
    </source>
</evidence>
<sequence>MTYHLRLRPRFISRGVARKSLDGAHIRVLKTSALASSASPLDSPLTLPIRAWGYKVFKADIISVQNGRLRFHQQDIFAYAFTQAESEEVKTPSERCIAAAAPTGSKPAPRKFRCNAGHHALCVSVNQDDDTAIMMERNGDKRVLSTFEASNQPRSRPTILESSSNAPTAIMAEDDSRKLQTGGTQFNETAELARALQELQKGERTATEMEKKLDAMEAKIEALLAEAEQNQQTADHMKTEGSRVEEEDKE</sequence>
<dbReference type="AlphaFoldDB" id="A0A139IB99"/>
<gene>
    <name evidence="2" type="ORF">AC579_8577</name>
</gene>
<dbReference type="OrthoDB" id="2461at2759"/>
<organism evidence="2 3">
    <name type="scientific">Pseudocercospora musae</name>
    <dbReference type="NCBI Taxonomy" id="113226"/>
    <lineage>
        <taxon>Eukaryota</taxon>
        <taxon>Fungi</taxon>
        <taxon>Dikarya</taxon>
        <taxon>Ascomycota</taxon>
        <taxon>Pezizomycotina</taxon>
        <taxon>Dothideomycetes</taxon>
        <taxon>Dothideomycetidae</taxon>
        <taxon>Mycosphaerellales</taxon>
        <taxon>Mycosphaerellaceae</taxon>
        <taxon>Pseudocercospora</taxon>
    </lineage>
</organism>
<accession>A0A139IB99</accession>
<comment type="caution">
    <text evidence="2">The sequence shown here is derived from an EMBL/GenBank/DDBJ whole genome shotgun (WGS) entry which is preliminary data.</text>
</comment>
<feature type="region of interest" description="Disordered" evidence="1">
    <location>
        <begin position="225"/>
        <end position="250"/>
    </location>
</feature>
<reference evidence="2 3" key="1">
    <citation type="submission" date="2015-07" db="EMBL/GenBank/DDBJ databases">
        <title>Comparative genomics of the Sigatoka disease complex on banana suggests a link between parallel evolutionary changes in Pseudocercospora fijiensis and Pseudocercospora eumusae and increased virulence on the banana host.</title>
        <authorList>
            <person name="Chang T.-C."/>
            <person name="Salvucci A."/>
            <person name="Crous P.W."/>
            <person name="Stergiopoulos I."/>
        </authorList>
    </citation>
    <scope>NUCLEOTIDE SEQUENCE [LARGE SCALE GENOMIC DNA]</scope>
    <source>
        <strain evidence="2 3">CBS 116634</strain>
    </source>
</reference>
<dbReference type="EMBL" id="LFZO01000173">
    <property type="protein sequence ID" value="KXT11926.1"/>
    <property type="molecule type" value="Genomic_DNA"/>
</dbReference>
<name>A0A139IB99_9PEZI</name>
<keyword evidence="3" id="KW-1185">Reference proteome</keyword>
<dbReference type="Proteomes" id="UP000073492">
    <property type="component" value="Unassembled WGS sequence"/>
</dbReference>
<feature type="compositionally biased region" description="Basic and acidic residues" evidence="1">
    <location>
        <begin position="235"/>
        <end position="250"/>
    </location>
</feature>